<evidence type="ECO:0000256" key="8">
    <source>
        <dbReference type="ARBA" id="ARBA00022833"/>
    </source>
</evidence>
<feature type="binding site" evidence="12">
    <location>
        <position position="206"/>
    </location>
    <ligand>
        <name>Zn(2+)</name>
        <dbReference type="ChEBI" id="CHEBI:29105"/>
        <note>catalytic</note>
    </ligand>
</feature>
<dbReference type="Proteomes" id="UP000772181">
    <property type="component" value="Unassembled WGS sequence"/>
</dbReference>
<comment type="cofactor">
    <cofactor evidence="12">
        <name>Zn(2+)</name>
        <dbReference type="ChEBI" id="CHEBI:29105"/>
    </cofactor>
    <text evidence="12">Binds 1 zinc ion per subunit.</text>
</comment>
<keyword evidence="6 12" id="KW-0479">Metal-binding</keyword>
<evidence type="ECO:0000256" key="6">
    <source>
        <dbReference type="ARBA" id="ARBA00022723"/>
    </source>
</evidence>
<keyword evidence="8 12" id="KW-0862">Zinc</keyword>
<dbReference type="GO" id="GO:0005886">
    <property type="term" value="C:plasma membrane"/>
    <property type="evidence" value="ECO:0007669"/>
    <property type="project" value="UniProtKB-SubCell"/>
</dbReference>
<dbReference type="EMBL" id="JACQWF010000434">
    <property type="protein sequence ID" value="MBI4596712.1"/>
    <property type="molecule type" value="Genomic_DNA"/>
</dbReference>
<dbReference type="AlphaFoldDB" id="A0A933GN71"/>
<feature type="binding site" evidence="12">
    <location>
        <position position="134"/>
    </location>
    <ligand>
        <name>Zn(2+)</name>
        <dbReference type="ChEBI" id="CHEBI:29105"/>
        <note>catalytic</note>
    </ligand>
</feature>
<dbReference type="HAMAP" id="MF_00188">
    <property type="entry name" value="Pept_M48_protease_HtpX"/>
    <property type="match status" value="1"/>
</dbReference>
<feature type="transmembrane region" description="Helical" evidence="12">
    <location>
        <begin position="7"/>
        <end position="24"/>
    </location>
</feature>
<feature type="domain" description="Peptidase M48" evidence="13">
    <location>
        <begin position="69"/>
        <end position="280"/>
    </location>
</feature>
<feature type="active site" evidence="12">
    <location>
        <position position="131"/>
    </location>
</feature>
<keyword evidence="4 12" id="KW-0645">Protease</keyword>
<dbReference type="EC" id="3.4.24.-" evidence="12"/>
<proteinExistence type="inferred from homology"/>
<evidence type="ECO:0000256" key="1">
    <source>
        <dbReference type="ARBA" id="ARBA00004651"/>
    </source>
</evidence>
<evidence type="ECO:0000256" key="3">
    <source>
        <dbReference type="ARBA" id="ARBA00022475"/>
    </source>
</evidence>
<keyword evidence="3 12" id="KW-1003">Cell membrane</keyword>
<evidence type="ECO:0000259" key="13">
    <source>
        <dbReference type="Pfam" id="PF01435"/>
    </source>
</evidence>
<evidence type="ECO:0000256" key="4">
    <source>
        <dbReference type="ARBA" id="ARBA00022670"/>
    </source>
</evidence>
<feature type="transmembrane region" description="Helical" evidence="12">
    <location>
        <begin position="141"/>
        <end position="161"/>
    </location>
</feature>
<dbReference type="Pfam" id="PF01435">
    <property type="entry name" value="Peptidase_M48"/>
    <property type="match status" value="1"/>
</dbReference>
<dbReference type="GO" id="GO:0004222">
    <property type="term" value="F:metalloendopeptidase activity"/>
    <property type="evidence" value="ECO:0007669"/>
    <property type="project" value="UniProtKB-UniRule"/>
</dbReference>
<reference evidence="14" key="1">
    <citation type="submission" date="2020-07" db="EMBL/GenBank/DDBJ databases">
        <title>Huge and variable diversity of episymbiotic CPR bacteria and DPANN archaea in groundwater ecosystems.</title>
        <authorList>
            <person name="He C.Y."/>
            <person name="Keren R."/>
            <person name="Whittaker M."/>
            <person name="Farag I.F."/>
            <person name="Doudna J."/>
            <person name="Cate J.H.D."/>
            <person name="Banfield J.F."/>
        </authorList>
    </citation>
    <scope>NUCLEOTIDE SEQUENCE</scope>
    <source>
        <strain evidence="14">NC_groundwater_1482_Ag_S-0.65um_47_24</strain>
    </source>
</reference>
<organism evidence="14 15">
    <name type="scientific">Tectimicrobiota bacterium</name>
    <dbReference type="NCBI Taxonomy" id="2528274"/>
    <lineage>
        <taxon>Bacteria</taxon>
        <taxon>Pseudomonadati</taxon>
        <taxon>Nitrospinota/Tectimicrobiota group</taxon>
        <taxon>Candidatus Tectimicrobiota</taxon>
    </lineage>
</organism>
<keyword evidence="10 12" id="KW-0482">Metalloprotease</keyword>
<evidence type="ECO:0000256" key="2">
    <source>
        <dbReference type="ARBA" id="ARBA00009779"/>
    </source>
</evidence>
<keyword evidence="7 12" id="KW-0378">Hydrolase</keyword>
<evidence type="ECO:0000256" key="7">
    <source>
        <dbReference type="ARBA" id="ARBA00022801"/>
    </source>
</evidence>
<dbReference type="GO" id="GO:0008270">
    <property type="term" value="F:zinc ion binding"/>
    <property type="evidence" value="ECO:0007669"/>
    <property type="project" value="UniProtKB-UniRule"/>
</dbReference>
<feature type="binding site" evidence="12">
    <location>
        <position position="130"/>
    </location>
    <ligand>
        <name>Zn(2+)</name>
        <dbReference type="ChEBI" id="CHEBI:29105"/>
        <note>catalytic</note>
    </ligand>
</feature>
<comment type="subcellular location">
    <subcellularLocation>
        <location evidence="1 12">Cell membrane</location>
        <topology evidence="1 12">Multi-pass membrane protein</topology>
    </subcellularLocation>
</comment>
<dbReference type="InterPro" id="IPR050083">
    <property type="entry name" value="HtpX_protease"/>
</dbReference>
<comment type="similarity">
    <text evidence="2 12">Belongs to the peptidase M48B family.</text>
</comment>
<evidence type="ECO:0000256" key="9">
    <source>
        <dbReference type="ARBA" id="ARBA00022989"/>
    </source>
</evidence>
<keyword evidence="9 12" id="KW-1133">Transmembrane helix</keyword>
<feature type="transmembrane region" description="Helical" evidence="12">
    <location>
        <begin position="181"/>
        <end position="201"/>
    </location>
</feature>
<dbReference type="PANTHER" id="PTHR43221">
    <property type="entry name" value="PROTEASE HTPX"/>
    <property type="match status" value="1"/>
</dbReference>
<keyword evidence="11 12" id="KW-0472">Membrane</keyword>
<sequence>MSRIKTVILLAALTALVIWIGQALGGQSGLIIALVIASMMNFGAYWFSDKIILRMYSAQEVTEGEAPGLLSIVRELSRRSNIPLPRVYIIPEEAPNAFATGRSPSHAAVAVTEGLLNILNREELAGVIAHELGHVKNRDTLIMTVTAAFSGALSMLANAAMWGSLFGGQTSSDSEDSGHPATGLLGIIIAPIAAMMIQMAISRSREFLADEGGARLTGNPMALASALRKIEAWSRQLPMSSGSPATAHLFIVNPFSGEGLIRLFTTHPSTEERLERLRSMASEEIALRVHERVR</sequence>
<evidence type="ECO:0000313" key="15">
    <source>
        <dbReference type="Proteomes" id="UP000772181"/>
    </source>
</evidence>
<dbReference type="CDD" id="cd07336">
    <property type="entry name" value="M48B_HtpX_like"/>
    <property type="match status" value="1"/>
</dbReference>
<evidence type="ECO:0000256" key="11">
    <source>
        <dbReference type="ARBA" id="ARBA00023136"/>
    </source>
</evidence>
<dbReference type="GO" id="GO:0006508">
    <property type="term" value="P:proteolysis"/>
    <property type="evidence" value="ECO:0007669"/>
    <property type="project" value="UniProtKB-KW"/>
</dbReference>
<evidence type="ECO:0000256" key="10">
    <source>
        <dbReference type="ARBA" id="ARBA00023049"/>
    </source>
</evidence>
<gene>
    <name evidence="12 14" type="primary">htpX</name>
    <name evidence="14" type="ORF">HY730_10130</name>
</gene>
<dbReference type="PANTHER" id="PTHR43221:SF1">
    <property type="entry name" value="PROTEASE HTPX"/>
    <property type="match status" value="1"/>
</dbReference>
<protein>
    <recommendedName>
        <fullName evidence="12">Protease HtpX homolog</fullName>
        <ecNumber evidence="12">3.4.24.-</ecNumber>
    </recommendedName>
</protein>
<comment type="caution">
    <text evidence="14">The sequence shown here is derived from an EMBL/GenBank/DDBJ whole genome shotgun (WGS) entry which is preliminary data.</text>
</comment>
<evidence type="ECO:0000256" key="5">
    <source>
        <dbReference type="ARBA" id="ARBA00022692"/>
    </source>
</evidence>
<dbReference type="NCBIfam" id="NF002826">
    <property type="entry name" value="PRK03001.1"/>
    <property type="match status" value="1"/>
</dbReference>
<name>A0A933GN71_UNCTE</name>
<evidence type="ECO:0000313" key="14">
    <source>
        <dbReference type="EMBL" id="MBI4596712.1"/>
    </source>
</evidence>
<dbReference type="InterPro" id="IPR001915">
    <property type="entry name" value="Peptidase_M48"/>
</dbReference>
<accession>A0A933GN71</accession>
<dbReference type="InterPro" id="IPR022919">
    <property type="entry name" value="Pept_M48_protease_HtpX"/>
</dbReference>
<feature type="transmembrane region" description="Helical" evidence="12">
    <location>
        <begin position="30"/>
        <end position="47"/>
    </location>
</feature>
<evidence type="ECO:0000256" key="12">
    <source>
        <dbReference type="HAMAP-Rule" id="MF_00188"/>
    </source>
</evidence>
<dbReference type="Gene3D" id="3.30.2010.10">
    <property type="entry name" value="Metalloproteases ('zincins'), catalytic domain"/>
    <property type="match status" value="1"/>
</dbReference>
<keyword evidence="5 12" id="KW-0812">Transmembrane</keyword>